<evidence type="ECO:0000313" key="1">
    <source>
        <dbReference type="EMBL" id="WCO65715.1"/>
    </source>
</evidence>
<protein>
    <recommendedName>
        <fullName evidence="3">DUF11 domain-containing protein</fullName>
    </recommendedName>
</protein>
<accession>A0AAE9Y478</accession>
<dbReference type="KEGG" id="ima:PO878_14515"/>
<dbReference type="RefSeq" id="WP_272735242.1">
    <property type="nucleotide sequence ID" value="NZ_CP116942.1"/>
</dbReference>
<proteinExistence type="predicted"/>
<dbReference type="EMBL" id="CP116942">
    <property type="protein sequence ID" value="WCO65715.1"/>
    <property type="molecule type" value="Genomic_DNA"/>
</dbReference>
<organism evidence="1 2">
    <name type="scientific">Iamia majanohamensis</name>
    <dbReference type="NCBI Taxonomy" id="467976"/>
    <lineage>
        <taxon>Bacteria</taxon>
        <taxon>Bacillati</taxon>
        <taxon>Actinomycetota</taxon>
        <taxon>Acidimicrobiia</taxon>
        <taxon>Acidimicrobiales</taxon>
        <taxon>Iamiaceae</taxon>
        <taxon>Iamia</taxon>
    </lineage>
</organism>
<reference evidence="1" key="1">
    <citation type="submission" date="2023-01" db="EMBL/GenBank/DDBJ databases">
        <title>The diversity of Class Acidimicrobiia in South China Sea sediment environments and the proposal of Iamia marina sp. nov., a novel species of the genus Iamia.</title>
        <authorList>
            <person name="He Y."/>
            <person name="Tian X."/>
        </authorList>
    </citation>
    <scope>NUCLEOTIDE SEQUENCE</scope>
    <source>
        <strain evidence="1">DSM 19957</strain>
    </source>
</reference>
<name>A0AAE9Y478_9ACTN</name>
<evidence type="ECO:0000313" key="2">
    <source>
        <dbReference type="Proteomes" id="UP001216390"/>
    </source>
</evidence>
<sequence length="175" mass="17808">MTLELDADVEVTDDAIAITYAATNEGEAPIVLLDLMEAPDGEGTRLTSEGWAALDAGDGVAEIAQRALPRPDDVALAEQPTVGGTDLAPGASAGGALRVPLPLADRGPYAAVGQEAPSDPDRVRFCVGALPTGPDAEVEVTRRDGLPEGVDALASHVEAFASAQAVVCTEPVDLP</sequence>
<evidence type="ECO:0008006" key="3">
    <source>
        <dbReference type="Google" id="ProtNLM"/>
    </source>
</evidence>
<keyword evidence="2" id="KW-1185">Reference proteome</keyword>
<gene>
    <name evidence="1" type="ORF">PO878_14515</name>
</gene>
<dbReference type="Proteomes" id="UP001216390">
    <property type="component" value="Chromosome"/>
</dbReference>
<dbReference type="AlphaFoldDB" id="A0AAE9Y478"/>